<evidence type="ECO:0000313" key="18">
    <source>
        <dbReference type="Proteomes" id="UP000646308"/>
    </source>
</evidence>
<keyword evidence="11 12" id="KW-0804">Transcription</keyword>
<dbReference type="Pfam" id="PF01807">
    <property type="entry name" value="Zn_ribbon_DnaG"/>
    <property type="match status" value="1"/>
</dbReference>
<comment type="function">
    <text evidence="12 13">RNA polymerase that catalyzes the synthesis of short RNA molecules used as primers for DNA polymerase during DNA replication.</text>
</comment>
<dbReference type="SUPFAM" id="SSF57783">
    <property type="entry name" value="Zinc beta-ribbon"/>
    <property type="match status" value="1"/>
</dbReference>
<dbReference type="Gene3D" id="1.20.50.20">
    <property type="entry name" value="DnaG, RNA polymerase domain, helical bundle"/>
    <property type="match status" value="1"/>
</dbReference>
<dbReference type="Proteomes" id="UP000646308">
    <property type="component" value="Unassembled WGS sequence"/>
</dbReference>
<keyword evidence="4 12" id="KW-0548">Nucleotidyltransferase</keyword>
<accession>A0A2T4MJ42</accession>
<comment type="cofactor">
    <cofactor evidence="12 13 14">
        <name>Zn(2+)</name>
        <dbReference type="ChEBI" id="CHEBI:29105"/>
    </cofactor>
    <text evidence="12 13 14">Binds 1 zinc ion per monomer.</text>
</comment>
<gene>
    <name evidence="12" type="primary">dnaG</name>
    <name evidence="17" type="ORF">GLV84_11060</name>
</gene>
<feature type="region of interest" description="Disordered" evidence="15">
    <location>
        <begin position="428"/>
        <end position="448"/>
    </location>
</feature>
<dbReference type="InterPro" id="IPR030846">
    <property type="entry name" value="DnaG_bac"/>
</dbReference>
<dbReference type="InterPro" id="IPR013264">
    <property type="entry name" value="DNAG_N"/>
</dbReference>
<comment type="domain">
    <text evidence="12">Contains an N-terminal zinc-binding domain, a central core domain that contains the primase activity, and a C-terminal DnaB-binding domain.</text>
</comment>
<dbReference type="FunFam" id="3.90.580.10:FF:000001">
    <property type="entry name" value="DNA primase"/>
    <property type="match status" value="1"/>
</dbReference>
<keyword evidence="7 12" id="KW-0863">Zinc-finger</keyword>
<dbReference type="GO" id="GO:0005524">
    <property type="term" value="F:ATP binding"/>
    <property type="evidence" value="ECO:0007669"/>
    <property type="project" value="InterPro"/>
</dbReference>
<dbReference type="Gene3D" id="3.90.980.10">
    <property type="entry name" value="DNA primase, catalytic core, N-terminal domain"/>
    <property type="match status" value="1"/>
</dbReference>
<keyword evidence="9" id="KW-0460">Magnesium</keyword>
<dbReference type="SMART" id="SM00493">
    <property type="entry name" value="TOPRIM"/>
    <property type="match status" value="1"/>
</dbReference>
<evidence type="ECO:0000256" key="6">
    <source>
        <dbReference type="ARBA" id="ARBA00022723"/>
    </source>
</evidence>
<evidence type="ECO:0000256" key="2">
    <source>
        <dbReference type="ARBA" id="ARBA00022515"/>
    </source>
</evidence>
<dbReference type="AlphaFoldDB" id="A0A2T4MJ42"/>
<reference evidence="17" key="1">
    <citation type="submission" date="2019-11" db="EMBL/GenBank/DDBJ databases">
        <title>Whole genome comparisons of Staphylococcus agnetis isolates from cattle and chickens.</title>
        <authorList>
            <person name="Rhoads D."/>
            <person name="Shwani A."/>
            <person name="Adkins P."/>
            <person name="Calcutt M."/>
            <person name="Middleton J."/>
        </authorList>
    </citation>
    <scope>NUCLEOTIDE SEQUENCE</scope>
    <source>
        <strain evidence="17">1387</strain>
    </source>
</reference>
<dbReference type="EMBL" id="WMFL01000085">
    <property type="protein sequence ID" value="NJI03366.1"/>
    <property type="molecule type" value="Genomic_DNA"/>
</dbReference>
<dbReference type="PANTHER" id="PTHR30313:SF2">
    <property type="entry name" value="DNA PRIMASE"/>
    <property type="match status" value="1"/>
</dbReference>
<feature type="compositionally biased region" description="Polar residues" evidence="15">
    <location>
        <begin position="432"/>
        <end position="448"/>
    </location>
</feature>
<dbReference type="NCBIfam" id="TIGR01391">
    <property type="entry name" value="dnaG"/>
    <property type="match status" value="1"/>
</dbReference>
<dbReference type="InterPro" id="IPR002694">
    <property type="entry name" value="Znf_CHC2"/>
</dbReference>
<evidence type="ECO:0000256" key="13">
    <source>
        <dbReference type="PIRNR" id="PIRNR002811"/>
    </source>
</evidence>
<protein>
    <recommendedName>
        <fullName evidence="12 13">DNA primase</fullName>
        <ecNumber evidence="12">2.7.7.101</ecNumber>
    </recommendedName>
</protein>
<evidence type="ECO:0000256" key="7">
    <source>
        <dbReference type="ARBA" id="ARBA00022771"/>
    </source>
</evidence>
<evidence type="ECO:0000256" key="10">
    <source>
        <dbReference type="ARBA" id="ARBA00023125"/>
    </source>
</evidence>
<keyword evidence="1 12" id="KW-0240">DNA-directed RNA polymerase</keyword>
<dbReference type="InterPro" id="IPR016136">
    <property type="entry name" value="DNA_helicase_N/primase_C"/>
</dbReference>
<evidence type="ECO:0000256" key="4">
    <source>
        <dbReference type="ARBA" id="ARBA00022695"/>
    </source>
</evidence>
<evidence type="ECO:0000256" key="11">
    <source>
        <dbReference type="ARBA" id="ARBA00023163"/>
    </source>
</evidence>
<dbReference type="GO" id="GO:0000428">
    <property type="term" value="C:DNA-directed RNA polymerase complex"/>
    <property type="evidence" value="ECO:0007669"/>
    <property type="project" value="UniProtKB-KW"/>
</dbReference>
<dbReference type="Pfam" id="PF13155">
    <property type="entry name" value="Toprim_2"/>
    <property type="match status" value="1"/>
</dbReference>
<dbReference type="GeneID" id="57691672"/>
<keyword evidence="2 12" id="KW-0639">Primosome</keyword>
<dbReference type="GO" id="GO:0003678">
    <property type="term" value="F:DNA helicase activity"/>
    <property type="evidence" value="ECO:0007669"/>
    <property type="project" value="InterPro"/>
</dbReference>
<dbReference type="Pfam" id="PF08275">
    <property type="entry name" value="DNAG_N"/>
    <property type="match status" value="1"/>
</dbReference>
<dbReference type="InterPro" id="IPR006295">
    <property type="entry name" value="DNA_primase_DnaG"/>
</dbReference>
<feature type="zinc finger region" description="CHC2-type" evidence="12 14">
    <location>
        <begin position="38"/>
        <end position="62"/>
    </location>
</feature>
<feature type="domain" description="Toprim" evidence="16">
    <location>
        <begin position="258"/>
        <end position="339"/>
    </location>
</feature>
<evidence type="ECO:0000256" key="12">
    <source>
        <dbReference type="HAMAP-Rule" id="MF_00974"/>
    </source>
</evidence>
<evidence type="ECO:0000256" key="8">
    <source>
        <dbReference type="ARBA" id="ARBA00022833"/>
    </source>
</evidence>
<comment type="similarity">
    <text evidence="12 13">Belongs to the DnaG primase family.</text>
</comment>
<dbReference type="GO" id="GO:0003899">
    <property type="term" value="F:DNA-directed RNA polymerase activity"/>
    <property type="evidence" value="ECO:0007669"/>
    <property type="project" value="UniProtKB-UniRule"/>
</dbReference>
<dbReference type="HAMAP" id="MF_00974">
    <property type="entry name" value="DNA_primase_DnaG"/>
    <property type="match status" value="1"/>
</dbReference>
<dbReference type="Gene3D" id="3.40.1360.10">
    <property type="match status" value="1"/>
</dbReference>
<evidence type="ECO:0000256" key="9">
    <source>
        <dbReference type="ARBA" id="ARBA00022842"/>
    </source>
</evidence>
<dbReference type="EC" id="2.7.7.101" evidence="12"/>
<dbReference type="InterPro" id="IPR036977">
    <property type="entry name" value="DNA_primase_Znf_CHC2"/>
</dbReference>
<keyword evidence="5 12" id="KW-0235">DNA replication</keyword>
<dbReference type="GO" id="GO:0006269">
    <property type="term" value="P:DNA replication, synthesis of primer"/>
    <property type="evidence" value="ECO:0007669"/>
    <property type="project" value="UniProtKB-UniRule"/>
</dbReference>
<dbReference type="InterPro" id="IPR048453">
    <property type="entry name" value="DnaG_cat_HB"/>
</dbReference>
<dbReference type="GO" id="GO:0005737">
    <property type="term" value="C:cytoplasm"/>
    <property type="evidence" value="ECO:0007669"/>
    <property type="project" value="TreeGrafter"/>
</dbReference>
<keyword evidence="10 12" id="KW-0238">DNA-binding</keyword>
<dbReference type="SUPFAM" id="SSF48024">
    <property type="entry name" value="N-terminal domain of DnaB helicase"/>
    <property type="match status" value="1"/>
</dbReference>
<organism evidence="17 18">
    <name type="scientific">Staphylococcus agnetis</name>
    <dbReference type="NCBI Taxonomy" id="985762"/>
    <lineage>
        <taxon>Bacteria</taxon>
        <taxon>Bacillati</taxon>
        <taxon>Bacillota</taxon>
        <taxon>Bacilli</taxon>
        <taxon>Bacillales</taxon>
        <taxon>Staphylococcaceae</taxon>
        <taxon>Staphylococcus</taxon>
    </lineage>
</organism>
<dbReference type="RefSeq" id="WP_107368983.1">
    <property type="nucleotide sequence ID" value="NZ_CP045927.1"/>
</dbReference>
<evidence type="ECO:0000256" key="3">
    <source>
        <dbReference type="ARBA" id="ARBA00022679"/>
    </source>
</evidence>
<dbReference type="InterPro" id="IPR036185">
    <property type="entry name" value="DNA_heli_DnaB-like_N_sf"/>
</dbReference>
<dbReference type="PIRSF" id="PIRSF002811">
    <property type="entry name" value="DnaG"/>
    <property type="match status" value="1"/>
</dbReference>
<dbReference type="GO" id="GO:0008270">
    <property type="term" value="F:zinc ion binding"/>
    <property type="evidence" value="ECO:0007669"/>
    <property type="project" value="UniProtKB-UniRule"/>
</dbReference>
<comment type="subunit">
    <text evidence="12">Monomer. Interacts with DnaB.</text>
</comment>
<dbReference type="SUPFAM" id="SSF56731">
    <property type="entry name" value="DNA primase core"/>
    <property type="match status" value="1"/>
</dbReference>
<dbReference type="GO" id="GO:1990077">
    <property type="term" value="C:primosome complex"/>
    <property type="evidence" value="ECO:0007669"/>
    <property type="project" value="UniProtKB-KW"/>
</dbReference>
<dbReference type="InterPro" id="IPR050219">
    <property type="entry name" value="DnaG_primase"/>
</dbReference>
<dbReference type="InterPro" id="IPR006171">
    <property type="entry name" value="TOPRIM_dom"/>
</dbReference>
<dbReference type="InterPro" id="IPR034151">
    <property type="entry name" value="TOPRIM_DnaG_bac"/>
</dbReference>
<evidence type="ECO:0000259" key="16">
    <source>
        <dbReference type="PROSITE" id="PS50880"/>
    </source>
</evidence>
<keyword evidence="8 12" id="KW-0862">Zinc</keyword>
<comment type="catalytic activity">
    <reaction evidence="12">
        <text>ssDNA + n NTP = ssDNA/pppN(pN)n-1 hybrid + (n-1) diphosphate.</text>
        <dbReference type="EC" id="2.7.7.101"/>
    </reaction>
</comment>
<evidence type="ECO:0000313" key="17">
    <source>
        <dbReference type="EMBL" id="NJI03366.1"/>
    </source>
</evidence>
<dbReference type="InterPro" id="IPR037068">
    <property type="entry name" value="DNA_primase_core_N_sf"/>
</dbReference>
<proteinExistence type="inferred from homology"/>
<dbReference type="PROSITE" id="PS50880">
    <property type="entry name" value="TOPRIM"/>
    <property type="match status" value="1"/>
</dbReference>
<keyword evidence="6 12" id="KW-0479">Metal-binding</keyword>
<evidence type="ECO:0000256" key="5">
    <source>
        <dbReference type="ARBA" id="ARBA00022705"/>
    </source>
</evidence>
<dbReference type="GO" id="GO:0003677">
    <property type="term" value="F:DNA binding"/>
    <property type="evidence" value="ECO:0007669"/>
    <property type="project" value="UniProtKB-KW"/>
</dbReference>
<dbReference type="FunFam" id="3.90.980.10:FF:000001">
    <property type="entry name" value="DNA primase"/>
    <property type="match status" value="1"/>
</dbReference>
<dbReference type="SMART" id="SM00400">
    <property type="entry name" value="ZnF_CHCC"/>
    <property type="match status" value="1"/>
</dbReference>
<dbReference type="Gene3D" id="1.10.860.10">
    <property type="entry name" value="DNAb Helicase, Chain A"/>
    <property type="match status" value="1"/>
</dbReference>
<sequence>MRIPQSTIDQIKENTDILDVVSEYVKLEKRGRNYIGLCPFHDEKTPSFTVSEDKQICHCFGCKKGGNIFQFIQEIENVSFTEAVKHLGDRINIQVDIHSNDTSHQIASNDLQMIQMHETLLEYYHYILTKTVEGEVALKYLYDRGFTDQMINERKIGLSPDSSHFATDFFEKKGFDLHLGYEAGILSRNENDFTYYDRFRDRIMFPLANAQGRIVGYSGRTYQNQEPKYLNSPESPIFQKRKLLYNLDRARKHIRSHDETIILEGFMDVIKADEAGLNHVVASMGTQISEDHIHFLRKLSNHVTLLFDGDFAGIQAALKTGQTLLEQNINCFVVQLPQNIDPDEYIEKYGKEKFLEFVNTEKKSFVIFKLMQHQDQIENNDLAYEKFYKTFINDVSKINSNIIRKKVLQDASSLFKVSPDSLNNEVEKRYPNNDSQNTMHHTPQKQSVRLNKHAVAERAILKHFINDKDVFLSFHKNIDESDFTNEYFKRIFNILRDFYSKHEQFDISECITYTHQHEIKEALIYLVDYPLNREPYENEIDDYIRVMTENRNSDSLETLHEKLREATRNKDVASQKYYLEMIVNKNRNRLKRQD</sequence>
<dbReference type="CDD" id="cd03364">
    <property type="entry name" value="TOPRIM_DnaG_primases"/>
    <property type="match status" value="1"/>
</dbReference>
<name>A0A2T4MJ42_9STAP</name>
<dbReference type="PANTHER" id="PTHR30313">
    <property type="entry name" value="DNA PRIMASE"/>
    <property type="match status" value="1"/>
</dbReference>
<dbReference type="Pfam" id="PF21650">
    <property type="entry name" value="DnaG_cat_HB"/>
    <property type="match status" value="1"/>
</dbReference>
<comment type="caution">
    <text evidence="17">The sequence shown here is derived from an EMBL/GenBank/DDBJ whole genome shotgun (WGS) entry which is preliminary data.</text>
</comment>
<evidence type="ECO:0000256" key="15">
    <source>
        <dbReference type="SAM" id="MobiDB-lite"/>
    </source>
</evidence>
<keyword evidence="3 12" id="KW-0808">Transferase</keyword>
<evidence type="ECO:0000256" key="1">
    <source>
        <dbReference type="ARBA" id="ARBA00022478"/>
    </source>
</evidence>
<dbReference type="Gene3D" id="3.90.580.10">
    <property type="entry name" value="Zinc finger, CHC2-type domain"/>
    <property type="match status" value="1"/>
</dbReference>
<evidence type="ECO:0000256" key="14">
    <source>
        <dbReference type="PIRSR" id="PIRSR002811-1"/>
    </source>
</evidence>